<dbReference type="InterPro" id="IPR009057">
    <property type="entry name" value="Homeodomain-like_sf"/>
</dbReference>
<dbReference type="Proteomes" id="UP000233375">
    <property type="component" value="Unassembled WGS sequence"/>
</dbReference>
<dbReference type="PRINTS" id="PR00032">
    <property type="entry name" value="HTHARAC"/>
</dbReference>
<dbReference type="SUPFAM" id="SSF46689">
    <property type="entry name" value="Homeodomain-like"/>
    <property type="match status" value="2"/>
</dbReference>
<accession>A0A2N0Z540</accession>
<dbReference type="CDD" id="cd17536">
    <property type="entry name" value="REC_YesN-like"/>
    <property type="match status" value="1"/>
</dbReference>
<dbReference type="GO" id="GO:0003700">
    <property type="term" value="F:DNA-binding transcription factor activity"/>
    <property type="evidence" value="ECO:0007669"/>
    <property type="project" value="InterPro"/>
</dbReference>
<dbReference type="Gene3D" id="1.10.10.60">
    <property type="entry name" value="Homeodomain-like"/>
    <property type="match status" value="2"/>
</dbReference>
<dbReference type="OrthoDB" id="342399at2"/>
<dbReference type="Gene3D" id="3.40.50.2300">
    <property type="match status" value="1"/>
</dbReference>
<comment type="caution">
    <text evidence="7">The sequence shown here is derived from an EMBL/GenBank/DDBJ whole genome shotgun (WGS) entry which is preliminary data.</text>
</comment>
<dbReference type="InterPro" id="IPR018060">
    <property type="entry name" value="HTH_AraC"/>
</dbReference>
<evidence type="ECO:0000256" key="3">
    <source>
        <dbReference type="ARBA" id="ARBA00023163"/>
    </source>
</evidence>
<dbReference type="PROSITE" id="PS01124">
    <property type="entry name" value="HTH_ARAC_FAMILY_2"/>
    <property type="match status" value="1"/>
</dbReference>
<keyword evidence="8" id="KW-1185">Reference proteome</keyword>
<feature type="domain" description="HTH araC/xylS-type" evidence="5">
    <location>
        <begin position="408"/>
        <end position="506"/>
    </location>
</feature>
<feature type="domain" description="Response regulatory" evidence="6">
    <location>
        <begin position="9"/>
        <end position="126"/>
    </location>
</feature>
<name>A0A2N0Z540_9BACI</name>
<evidence type="ECO:0000256" key="1">
    <source>
        <dbReference type="ARBA" id="ARBA00023015"/>
    </source>
</evidence>
<protein>
    <submittedName>
        <fullName evidence="7">DNA-binding response regulator</fullName>
    </submittedName>
</protein>
<dbReference type="InterPro" id="IPR020449">
    <property type="entry name" value="Tscrpt_reg_AraC-type_HTH"/>
</dbReference>
<evidence type="ECO:0000259" key="6">
    <source>
        <dbReference type="PROSITE" id="PS50110"/>
    </source>
</evidence>
<dbReference type="PANTHER" id="PTHR43280">
    <property type="entry name" value="ARAC-FAMILY TRANSCRIPTIONAL REGULATOR"/>
    <property type="match status" value="1"/>
</dbReference>
<dbReference type="InterPro" id="IPR001789">
    <property type="entry name" value="Sig_transdc_resp-reg_receiver"/>
</dbReference>
<evidence type="ECO:0000256" key="2">
    <source>
        <dbReference type="ARBA" id="ARBA00023125"/>
    </source>
</evidence>
<organism evidence="7 8">
    <name type="scientific">Niallia nealsonii</name>
    <dbReference type="NCBI Taxonomy" id="115979"/>
    <lineage>
        <taxon>Bacteria</taxon>
        <taxon>Bacillati</taxon>
        <taxon>Bacillota</taxon>
        <taxon>Bacilli</taxon>
        <taxon>Bacillales</taxon>
        <taxon>Bacillaceae</taxon>
        <taxon>Niallia</taxon>
    </lineage>
</organism>
<dbReference type="Pfam" id="PF00072">
    <property type="entry name" value="Response_reg"/>
    <property type="match status" value="1"/>
</dbReference>
<feature type="modified residue" description="4-aspartylphosphate" evidence="4">
    <location>
        <position position="61"/>
    </location>
</feature>
<reference evidence="7 8" key="1">
    <citation type="journal article" date="2003" name="Int. J. Syst. Evol. Microbiol.">
        <title>Bacillus nealsonii sp. nov., isolated from a spacecraft-assembly facility, whose spores are gamma-radiation resistant.</title>
        <authorList>
            <person name="Venkateswaran K."/>
            <person name="Kempf M."/>
            <person name="Chen F."/>
            <person name="Satomi M."/>
            <person name="Nicholson W."/>
            <person name="Kern R."/>
        </authorList>
    </citation>
    <scope>NUCLEOTIDE SEQUENCE [LARGE SCALE GENOMIC DNA]</scope>
    <source>
        <strain evidence="7 8">FO-92</strain>
    </source>
</reference>
<evidence type="ECO:0000256" key="4">
    <source>
        <dbReference type="PROSITE-ProRule" id="PRU00169"/>
    </source>
</evidence>
<evidence type="ECO:0000259" key="5">
    <source>
        <dbReference type="PROSITE" id="PS01124"/>
    </source>
</evidence>
<sequence length="510" mass="60361">MMKEENYCKVLIVDDEDLIRQGIKHYIDWENEGFEIVGEASNGKEALELMETINPHIILTDMVMPLMDGEELTRIVKEKFSSVEIIILSSFSEYDYVRSTFQNGVVDYILKPKLDTQSLLDVLNVARRRIPAFEKQRNKDYAKKSVPKLLERLLSGYEVQINKNEIKQELPHSAFYLLGIKLKGTASRKSKLEKLLDLDVQDYRYYPCYLKDSYDIFLINTDKSNLLEKQLKKAAMQLATSHYFFLSKGYNDFSQTGIIYKNSFLKIIDYSFYFPDEWYITEEEWMNYRPKKENFNLDWFIDEWKQKNFDSALEYLKKHVEKMACCYTMEVSEYKAFFSNIIFNLTILLNNMGYEVKELDNTKYHYFNMIDQSHTAKDATNQLDLFLEEARKYVLHKEDQPIVPINMKRIIGYVTEHYAESLTLTDLANHFHFNPSYLSSYFSAHNNESFIEFLNRIRIEKATKLLKDGENSISEISGMVGYSDHSYFCKVFKKLKGLSPSQYRRKYQIR</sequence>
<gene>
    <name evidence="7" type="ORF">CWS01_05010</name>
</gene>
<dbReference type="Pfam" id="PF12833">
    <property type="entry name" value="HTH_18"/>
    <property type="match status" value="1"/>
</dbReference>
<evidence type="ECO:0000313" key="7">
    <source>
        <dbReference type="EMBL" id="PKG24623.1"/>
    </source>
</evidence>
<dbReference type="PANTHER" id="PTHR43280:SF28">
    <property type="entry name" value="HTH-TYPE TRANSCRIPTIONAL ACTIVATOR RHAS"/>
    <property type="match status" value="1"/>
</dbReference>
<keyword evidence="2 7" id="KW-0238">DNA-binding</keyword>
<dbReference type="AlphaFoldDB" id="A0A2N0Z540"/>
<dbReference type="EMBL" id="PISE01000011">
    <property type="protein sequence ID" value="PKG24623.1"/>
    <property type="molecule type" value="Genomic_DNA"/>
</dbReference>
<dbReference type="GO" id="GO:0000160">
    <property type="term" value="P:phosphorelay signal transduction system"/>
    <property type="evidence" value="ECO:0007669"/>
    <property type="project" value="InterPro"/>
</dbReference>
<dbReference type="GO" id="GO:0043565">
    <property type="term" value="F:sequence-specific DNA binding"/>
    <property type="evidence" value="ECO:0007669"/>
    <property type="project" value="InterPro"/>
</dbReference>
<keyword evidence="4" id="KW-0597">Phosphoprotein</keyword>
<dbReference type="SUPFAM" id="SSF52172">
    <property type="entry name" value="CheY-like"/>
    <property type="match status" value="1"/>
</dbReference>
<dbReference type="SMART" id="SM00448">
    <property type="entry name" value="REC"/>
    <property type="match status" value="1"/>
</dbReference>
<keyword evidence="1" id="KW-0805">Transcription regulation</keyword>
<dbReference type="PROSITE" id="PS50110">
    <property type="entry name" value="RESPONSE_REGULATORY"/>
    <property type="match status" value="1"/>
</dbReference>
<proteinExistence type="predicted"/>
<dbReference type="InterPro" id="IPR011006">
    <property type="entry name" value="CheY-like_superfamily"/>
</dbReference>
<dbReference type="SMART" id="SM00342">
    <property type="entry name" value="HTH_ARAC"/>
    <property type="match status" value="1"/>
</dbReference>
<evidence type="ECO:0000313" key="8">
    <source>
        <dbReference type="Proteomes" id="UP000233375"/>
    </source>
</evidence>
<keyword evidence="3" id="KW-0804">Transcription</keyword>